<feature type="transmembrane region" description="Helical" evidence="1">
    <location>
        <begin position="402"/>
        <end position="424"/>
    </location>
</feature>
<accession>A0A969W9M6</accession>
<keyword evidence="1" id="KW-1133">Transmembrane helix</keyword>
<feature type="transmembrane region" description="Helical" evidence="1">
    <location>
        <begin position="273"/>
        <end position="290"/>
    </location>
</feature>
<reference evidence="3" key="1">
    <citation type="submission" date="2020-03" db="EMBL/GenBank/DDBJ databases">
        <title>Solimonas marina sp. nov., isolated from deep seawater of the Pacific Ocean.</title>
        <authorList>
            <person name="Liu X."/>
            <person name="Lai Q."/>
            <person name="Sun F."/>
            <person name="Gai Y."/>
            <person name="Li G."/>
            <person name="Shao Z."/>
        </authorList>
    </citation>
    <scope>NUCLEOTIDE SEQUENCE</scope>
    <source>
        <strain evidence="3">C16B3</strain>
    </source>
</reference>
<dbReference type="Pfam" id="PF13795">
    <property type="entry name" value="HupE_UreJ_2"/>
    <property type="match status" value="1"/>
</dbReference>
<evidence type="ECO:0000256" key="2">
    <source>
        <dbReference type="SAM" id="SignalP"/>
    </source>
</evidence>
<protein>
    <submittedName>
        <fullName evidence="3">HupE/UreJ family protein</fullName>
    </submittedName>
</protein>
<sequence>MSSLWRRLQAVAVAILVIAFPGHADAHDVPPSIVMLDIGRSAVDVEIRLQLSELGHALRRSLPTEPRQVISQDGERIRRYVAGRIAMHSRDGRAYVLHVTALDLEHTDNANWISNDWLVVHARFVAPPGASTERFALDYKLIIEQVLSHRAMIYVRRDLRNGLIGDAPQLLGVAAFGNTHVTVDGSAGGWWQGFRHIFGLGMQHIATGTDHLLFLLALLLPAPLVARERRWRERKGIAHSVRAIIGVVSGFTIGHSCTLALAAFGIVAPPTRLVELLIAVSILVSALHAWRPLFAGREIFIASGFGLVHGLAFAEVLSGLNFDPTTVVLSLLGFNLGIEAMQLLVIAATLPLLLWMSVRPVYQVVRPIGAAFSAVCACGWIAERGFGLYNPLTPVVDWLAPPPLWFVALLCAASFAAFVALLFGTRAHPRISGMPAALRAR</sequence>
<evidence type="ECO:0000256" key="1">
    <source>
        <dbReference type="SAM" id="Phobius"/>
    </source>
</evidence>
<name>A0A969W9M6_9GAMM</name>
<feature type="signal peptide" evidence="2">
    <location>
        <begin position="1"/>
        <end position="26"/>
    </location>
</feature>
<feature type="transmembrane region" description="Helical" evidence="1">
    <location>
        <begin position="243"/>
        <end position="267"/>
    </location>
</feature>
<keyword evidence="1" id="KW-0812">Transmembrane</keyword>
<evidence type="ECO:0000313" key="4">
    <source>
        <dbReference type="Proteomes" id="UP000653472"/>
    </source>
</evidence>
<comment type="caution">
    <text evidence="3">The sequence shown here is derived from an EMBL/GenBank/DDBJ whole genome shotgun (WGS) entry which is preliminary data.</text>
</comment>
<feature type="chain" id="PRO_5037040469" evidence="2">
    <location>
        <begin position="27"/>
        <end position="441"/>
    </location>
</feature>
<evidence type="ECO:0000313" key="3">
    <source>
        <dbReference type="EMBL" id="NKF22099.1"/>
    </source>
</evidence>
<gene>
    <name evidence="3" type="ORF">G7Y82_07200</name>
</gene>
<keyword evidence="4" id="KW-1185">Reference proteome</keyword>
<feature type="transmembrane region" description="Helical" evidence="1">
    <location>
        <begin position="204"/>
        <end position="222"/>
    </location>
</feature>
<dbReference type="EMBL" id="JAAVXB010000003">
    <property type="protein sequence ID" value="NKF22099.1"/>
    <property type="molecule type" value="Genomic_DNA"/>
</dbReference>
<dbReference type="Proteomes" id="UP000653472">
    <property type="component" value="Unassembled WGS sequence"/>
</dbReference>
<proteinExistence type="predicted"/>
<feature type="transmembrane region" description="Helical" evidence="1">
    <location>
        <begin position="340"/>
        <end position="357"/>
    </location>
</feature>
<dbReference type="InterPro" id="IPR032809">
    <property type="entry name" value="Put_HupE_UreJ"/>
</dbReference>
<feature type="transmembrane region" description="Helical" evidence="1">
    <location>
        <begin position="364"/>
        <end position="382"/>
    </location>
</feature>
<dbReference type="AlphaFoldDB" id="A0A969W9M6"/>
<organism evidence="3 4">
    <name type="scientific">Solimonas marina</name>
    <dbReference type="NCBI Taxonomy" id="2714601"/>
    <lineage>
        <taxon>Bacteria</taxon>
        <taxon>Pseudomonadati</taxon>
        <taxon>Pseudomonadota</taxon>
        <taxon>Gammaproteobacteria</taxon>
        <taxon>Nevskiales</taxon>
        <taxon>Nevskiaceae</taxon>
        <taxon>Solimonas</taxon>
    </lineage>
</organism>
<dbReference type="RefSeq" id="WP_168147349.1">
    <property type="nucleotide sequence ID" value="NZ_JAAVXB010000003.1"/>
</dbReference>
<keyword evidence="2" id="KW-0732">Signal</keyword>
<feature type="transmembrane region" description="Helical" evidence="1">
    <location>
        <begin position="299"/>
        <end position="320"/>
    </location>
</feature>
<keyword evidence="1" id="KW-0472">Membrane</keyword>